<feature type="region of interest" description="Disordered" evidence="1">
    <location>
        <begin position="26"/>
        <end position="55"/>
    </location>
</feature>
<organism evidence="4">
    <name type="scientific">Magallana gigas</name>
    <name type="common">Pacific oyster</name>
    <name type="synonym">Crassostrea gigas</name>
    <dbReference type="NCBI Taxonomy" id="29159"/>
    <lineage>
        <taxon>Eukaryota</taxon>
        <taxon>Metazoa</taxon>
        <taxon>Spiralia</taxon>
        <taxon>Lophotrochozoa</taxon>
        <taxon>Mollusca</taxon>
        <taxon>Bivalvia</taxon>
        <taxon>Autobranchia</taxon>
        <taxon>Pteriomorphia</taxon>
        <taxon>Ostreida</taxon>
        <taxon>Ostreoidea</taxon>
        <taxon>Ostreidae</taxon>
        <taxon>Magallana</taxon>
    </lineage>
</organism>
<feature type="domain" description="Ribosomal protein eL8/eL30/eS12/Gadd45" evidence="3">
    <location>
        <begin position="1117"/>
        <end position="1196"/>
    </location>
</feature>
<feature type="region of interest" description="Disordered" evidence="1">
    <location>
        <begin position="576"/>
        <end position="665"/>
    </location>
</feature>
<feature type="region of interest" description="Disordered" evidence="1">
    <location>
        <begin position="1319"/>
        <end position="1352"/>
    </location>
</feature>
<protein>
    <submittedName>
        <fullName evidence="4">SECIS-binding protein 2-like protein</fullName>
    </submittedName>
</protein>
<dbReference type="SUPFAM" id="SSF52540">
    <property type="entry name" value="P-loop containing nucleoside triphosphate hydrolases"/>
    <property type="match status" value="1"/>
</dbReference>
<dbReference type="InterPro" id="IPR001806">
    <property type="entry name" value="Small_GTPase"/>
</dbReference>
<feature type="region of interest" description="Disordered" evidence="1">
    <location>
        <begin position="1381"/>
        <end position="1434"/>
    </location>
</feature>
<feature type="compositionally biased region" description="Polar residues" evidence="1">
    <location>
        <begin position="583"/>
        <end position="593"/>
    </location>
</feature>
<feature type="compositionally biased region" description="Basic and acidic residues" evidence="1">
    <location>
        <begin position="486"/>
        <end position="495"/>
    </location>
</feature>
<keyword evidence="2" id="KW-1133">Transmembrane helix</keyword>
<evidence type="ECO:0000256" key="1">
    <source>
        <dbReference type="SAM" id="MobiDB-lite"/>
    </source>
</evidence>
<dbReference type="GO" id="GO:0003730">
    <property type="term" value="F:mRNA 3'-UTR binding"/>
    <property type="evidence" value="ECO:0007669"/>
    <property type="project" value="TreeGrafter"/>
</dbReference>
<feature type="compositionally biased region" description="Polar residues" evidence="1">
    <location>
        <begin position="1381"/>
        <end position="1403"/>
    </location>
</feature>
<dbReference type="GO" id="GO:0043021">
    <property type="term" value="F:ribonucleoprotein complex binding"/>
    <property type="evidence" value="ECO:0007669"/>
    <property type="project" value="TreeGrafter"/>
</dbReference>
<dbReference type="GO" id="GO:0003924">
    <property type="term" value="F:GTPase activity"/>
    <property type="evidence" value="ECO:0007669"/>
    <property type="project" value="InterPro"/>
</dbReference>
<feature type="compositionally biased region" description="Basic residues" evidence="1">
    <location>
        <begin position="714"/>
        <end position="727"/>
    </location>
</feature>
<keyword evidence="2" id="KW-0472">Membrane</keyword>
<dbReference type="Pfam" id="PF01248">
    <property type="entry name" value="Ribosomal_L7Ae"/>
    <property type="match status" value="1"/>
</dbReference>
<feature type="compositionally biased region" description="Basic and acidic residues" evidence="1">
    <location>
        <begin position="631"/>
        <end position="650"/>
    </location>
</feature>
<feature type="region of interest" description="Disordered" evidence="1">
    <location>
        <begin position="387"/>
        <end position="411"/>
    </location>
</feature>
<feature type="compositionally biased region" description="Polar residues" evidence="1">
    <location>
        <begin position="772"/>
        <end position="803"/>
    </location>
</feature>
<dbReference type="PANTHER" id="PTHR13284">
    <property type="entry name" value="GH01354P"/>
    <property type="match status" value="1"/>
</dbReference>
<dbReference type="GO" id="GO:0035368">
    <property type="term" value="F:selenocysteine insertion sequence binding"/>
    <property type="evidence" value="ECO:0007669"/>
    <property type="project" value="InterPro"/>
</dbReference>
<feature type="region of interest" description="Disordered" evidence="1">
    <location>
        <begin position="431"/>
        <end position="553"/>
    </location>
</feature>
<dbReference type="GO" id="GO:0001514">
    <property type="term" value="P:selenocysteine incorporation"/>
    <property type="evidence" value="ECO:0007669"/>
    <property type="project" value="UniProtKB-ARBA"/>
</dbReference>
<dbReference type="PANTHER" id="PTHR13284:SF4">
    <property type="entry name" value="C2H2-TYPE DOMAIN-CONTAINING PROTEIN"/>
    <property type="match status" value="1"/>
</dbReference>
<feature type="compositionally biased region" description="Polar residues" evidence="1">
    <location>
        <begin position="1476"/>
        <end position="1494"/>
    </location>
</feature>
<feature type="region of interest" description="Disordered" evidence="1">
    <location>
        <begin position="1454"/>
        <end position="1553"/>
    </location>
</feature>
<gene>
    <name evidence="4" type="ORF">CGI_10012405</name>
</gene>
<dbReference type="PRINTS" id="PR00449">
    <property type="entry name" value="RASTRNSFRMNG"/>
</dbReference>
<evidence type="ECO:0000313" key="4">
    <source>
        <dbReference type="EMBL" id="EKC30124.1"/>
    </source>
</evidence>
<keyword evidence="2" id="KW-0812">Transmembrane</keyword>
<evidence type="ECO:0000256" key="2">
    <source>
        <dbReference type="SAM" id="Phobius"/>
    </source>
</evidence>
<dbReference type="FunFam" id="3.30.1330.30:FF:000004">
    <property type="entry name" value="selenocysteine insertion sequence-binding protein 2"/>
    <property type="match status" value="1"/>
</dbReference>
<proteinExistence type="predicted"/>
<dbReference type="InParanoid" id="K1QGB5"/>
<feature type="region of interest" description="Disordered" evidence="1">
    <location>
        <begin position="682"/>
        <end position="826"/>
    </location>
</feature>
<feature type="region of interest" description="Disordered" evidence="1">
    <location>
        <begin position="849"/>
        <end position="899"/>
    </location>
</feature>
<dbReference type="GO" id="GO:1990904">
    <property type="term" value="C:ribonucleoprotein complex"/>
    <property type="evidence" value="ECO:0007669"/>
    <property type="project" value="TreeGrafter"/>
</dbReference>
<name>K1QGB5_MAGGI</name>
<dbReference type="InterPro" id="IPR004038">
    <property type="entry name" value="Ribosomal_eL8/eL30/eS12/Gad45"/>
</dbReference>
<feature type="transmembrane region" description="Helical" evidence="2">
    <location>
        <begin position="74"/>
        <end position="97"/>
    </location>
</feature>
<dbReference type="Gene3D" id="3.30.1330.30">
    <property type="match status" value="1"/>
</dbReference>
<dbReference type="GO" id="GO:0005525">
    <property type="term" value="F:GTP binding"/>
    <property type="evidence" value="ECO:0007669"/>
    <property type="project" value="InterPro"/>
</dbReference>
<feature type="compositionally biased region" description="Polar residues" evidence="1">
    <location>
        <begin position="498"/>
        <end position="509"/>
    </location>
</feature>
<accession>K1QGB5</accession>
<feature type="compositionally biased region" description="Polar residues" evidence="1">
    <location>
        <begin position="1416"/>
        <end position="1427"/>
    </location>
</feature>
<dbReference type="Pfam" id="PF00071">
    <property type="entry name" value="Ras"/>
    <property type="match status" value="1"/>
</dbReference>
<feature type="compositionally biased region" description="Polar residues" evidence="1">
    <location>
        <begin position="651"/>
        <end position="665"/>
    </location>
</feature>
<dbReference type="SMART" id="SM00175">
    <property type="entry name" value="RAB"/>
    <property type="match status" value="1"/>
</dbReference>
<dbReference type="Gene3D" id="3.40.50.300">
    <property type="entry name" value="P-loop containing nucleotide triphosphate hydrolases"/>
    <property type="match status" value="1"/>
</dbReference>
<feature type="compositionally biased region" description="Basic and acidic residues" evidence="1">
    <location>
        <begin position="685"/>
        <end position="706"/>
    </location>
</feature>
<dbReference type="EMBL" id="JH816448">
    <property type="protein sequence ID" value="EKC30124.1"/>
    <property type="molecule type" value="Genomic_DNA"/>
</dbReference>
<sequence>MDVLPTAVSPINISFTLGTGGAGDSPVIPHVGRRDERWSQRKNTKKTRHDLVASNEESEEESRIKKLLLNWEKLALKFIFAISFIVMIVCCIVNWLMKWVKNIYRSYYQRAKMFAERFGLKLSYENYKQLMDTAKKGAEQAAQSQMQDTGGQEYQKKLVLGFFTKAQVHGVVLVHDISKPNSFNEVEDWLTDIRQHSLGDPVIMLIGNKNDLDPCAKYDDPSTIPQNLKAGPARVPYEQCERKTYEQGLLPFYGEVSAKTGMNIESIIELLVKEILHQQNKLLGSIWEPDLMQESIKPSTKPHENRSRCIILSTCTLSVPMIPSVSHSLSPDAAVFIPRQFPVDGPLQVQQIPSYMTNCYPFVQLDAERQKNLGRHGRFAAPLVAPNTQRFPRGFPGPGNRMPVPQNFNPSVPPPLENTWVLPSTSVPPLNMMNFPPPQDALFGQDKNQVQQKISPRGPPKKQGWSPREESAKDGNWNSGKKGRRRDSGGEEKKWAQRSRNSSGKSNTSEGHREESKTGSQNRRKKGVKVKDGWAGQEETPVNQPCTSAPAVSMTDTAIQTEFSDSFANKTLAQYPSPIYNPKLSNPGNRQVIGSSSEDSDSGYHSPLHRKNQVTSGTQPMVINPALVDSDTQHKNDYSKLVAEHSETEKLPSNQPSASKDTQSSQQIFSYAFIAQSKPVIESSLKSEEKQGVEEGKKSEEKKTEGEESGNEGKRKRKRNRRKRKKKKEENSEEAETVPERSSQGVELHFQDEEEFPDLRVGLDRAGGLERQPSSISYSNIVSQPKTANQSGQWRQSGPTSSPEPDPAGDHSLVRNSRRRKKKLELVQQAAEEELAEINLEQQMLQELNLKTRSRGQPAPARPSPVIQPRAGPGKTVSPQPGILKVPAQNQSTKKKSGISLDLSAMIDALEKKKPEVNKPPVEQKVVKKTEVKAKENKKPGLGHNMLDSSAPLKRGKERENPKPKKPSSLKKVILKEREEKKKMRLLDDAESANNGVSLGIGVVSGNESDLSQDAFSSKGSVVDYIGTGTPASNDLSPISQTSPISMSPLSPGVSPQSSEVNSPIAGTIGKEVRMKIHSRRFREYCNQVLNKDIDSCCTRLLQDLVRFQDRMYHKDPVKAKTKRRIVLGLREVTKHLKLKKLKLVIISPNLEKIQSKGGLDDALNNILNLCNEQNVPFVFALGRRALGRACAKLVPENFHSLMELTEQARQAYKEMVGVIEREIRDYPTLGAAAAVPHIYAHMGHSRTPSGASVLSFTSSLLSEPISENYPHSEPETDAAGYEIPRKKKVDPPPQISRGSIQAAYESQMRLIYPQLDVDDGNEADTEEGVTTKSHHHDDGSSDSEPSSEENTMKALPHIDSIHSSTYDLSTEILSQNSGRTVDNCDAISTHSSRTLGDGSSTLLADPGERSKHGTPKSTESPSNTLQRGKVIDSERIQNWVDQTKSRLEDLQYLQENSDSSEEEDSSEEDTVDELNLSSGIDRTNGDNKQQGGSDLNLRVVTDKPHGDINKSVGGGSDVPQRPGDSGVEVTVSGPETENLGGQEQGQVTVTQS</sequence>
<dbReference type="PROSITE" id="PS51419">
    <property type="entry name" value="RAB"/>
    <property type="match status" value="1"/>
</dbReference>
<dbReference type="HOGENOM" id="CLU_246281_0_0_1"/>
<feature type="compositionally biased region" description="Basic and acidic residues" evidence="1">
    <location>
        <begin position="925"/>
        <end position="939"/>
    </location>
</feature>
<dbReference type="SUPFAM" id="SSF55315">
    <property type="entry name" value="L30e-like"/>
    <property type="match status" value="1"/>
</dbReference>
<feature type="compositionally biased region" description="Acidic residues" evidence="1">
    <location>
        <begin position="1459"/>
        <end position="1473"/>
    </location>
</feature>
<feature type="compositionally biased region" description="Acidic residues" evidence="1">
    <location>
        <begin position="1319"/>
        <end position="1328"/>
    </location>
</feature>
<reference evidence="4" key="1">
    <citation type="journal article" date="2012" name="Nature">
        <title>The oyster genome reveals stress adaptation and complexity of shell formation.</title>
        <authorList>
            <person name="Zhang G."/>
            <person name="Fang X."/>
            <person name="Guo X."/>
            <person name="Li L."/>
            <person name="Luo R."/>
            <person name="Xu F."/>
            <person name="Yang P."/>
            <person name="Zhang L."/>
            <person name="Wang X."/>
            <person name="Qi H."/>
            <person name="Xiong Z."/>
            <person name="Que H."/>
            <person name="Xie Y."/>
            <person name="Holland P.W."/>
            <person name="Paps J."/>
            <person name="Zhu Y."/>
            <person name="Wu F."/>
            <person name="Chen Y."/>
            <person name="Wang J."/>
            <person name="Peng C."/>
            <person name="Meng J."/>
            <person name="Yang L."/>
            <person name="Liu J."/>
            <person name="Wen B."/>
            <person name="Zhang N."/>
            <person name="Huang Z."/>
            <person name="Zhu Q."/>
            <person name="Feng Y."/>
            <person name="Mount A."/>
            <person name="Hedgecock D."/>
            <person name="Xu Z."/>
            <person name="Liu Y."/>
            <person name="Domazet-Loso T."/>
            <person name="Du Y."/>
            <person name="Sun X."/>
            <person name="Zhang S."/>
            <person name="Liu B."/>
            <person name="Cheng P."/>
            <person name="Jiang X."/>
            <person name="Li J."/>
            <person name="Fan D."/>
            <person name="Wang W."/>
            <person name="Fu W."/>
            <person name="Wang T."/>
            <person name="Wang B."/>
            <person name="Zhang J."/>
            <person name="Peng Z."/>
            <person name="Li Y."/>
            <person name="Li N."/>
            <person name="Wang J."/>
            <person name="Chen M."/>
            <person name="He Y."/>
            <person name="Tan F."/>
            <person name="Song X."/>
            <person name="Zheng Q."/>
            <person name="Huang R."/>
            <person name="Yang H."/>
            <person name="Du X."/>
            <person name="Chen L."/>
            <person name="Yang M."/>
            <person name="Gaffney P.M."/>
            <person name="Wang S."/>
            <person name="Luo L."/>
            <person name="She Z."/>
            <person name="Ming Y."/>
            <person name="Huang W."/>
            <person name="Zhang S."/>
            <person name="Huang B."/>
            <person name="Zhang Y."/>
            <person name="Qu T."/>
            <person name="Ni P."/>
            <person name="Miao G."/>
            <person name="Wang J."/>
            <person name="Wang Q."/>
            <person name="Steinberg C.E."/>
            <person name="Wang H."/>
            <person name="Li N."/>
            <person name="Qian L."/>
            <person name="Zhang G."/>
            <person name="Li Y."/>
            <person name="Yang H."/>
            <person name="Liu X."/>
            <person name="Wang J."/>
            <person name="Yin Y."/>
            <person name="Wang J."/>
        </authorList>
    </citation>
    <scope>NUCLEOTIDE SEQUENCE [LARGE SCALE GENOMIC DNA]</scope>
    <source>
        <strain evidence="4">05x7-T-G4-1.051#20</strain>
    </source>
</reference>
<dbReference type="InterPro" id="IPR040051">
    <property type="entry name" value="SECISBP2"/>
</dbReference>
<dbReference type="InterPro" id="IPR027417">
    <property type="entry name" value="P-loop_NTPase"/>
</dbReference>
<feature type="region of interest" description="Disordered" evidence="1">
    <location>
        <begin position="911"/>
        <end position="972"/>
    </location>
</feature>
<evidence type="ECO:0000259" key="3">
    <source>
        <dbReference type="Pfam" id="PF01248"/>
    </source>
</evidence>
<dbReference type="GO" id="GO:0005739">
    <property type="term" value="C:mitochondrion"/>
    <property type="evidence" value="ECO:0007669"/>
    <property type="project" value="TreeGrafter"/>
</dbReference>
<feature type="compositionally biased region" description="Low complexity" evidence="1">
    <location>
        <begin position="1541"/>
        <end position="1553"/>
    </location>
</feature>
<dbReference type="InterPro" id="IPR029064">
    <property type="entry name" value="Ribosomal_eL30-like_sf"/>
</dbReference>